<dbReference type="Gene3D" id="2.60.120.1440">
    <property type="match status" value="1"/>
</dbReference>
<dbReference type="PANTHER" id="PTHR38731">
    <property type="entry name" value="LIPL45-RELATED LIPOPROTEIN-RELATED"/>
    <property type="match status" value="1"/>
</dbReference>
<organism evidence="2 3">
    <name type="scientific">Candidatus Saccharicenans subterraneus</name>
    <dbReference type="NCBI Taxonomy" id="2508984"/>
    <lineage>
        <taxon>Bacteria</taxon>
        <taxon>Candidatus Aminicenantota</taxon>
        <taxon>Candidatus Aminicenantia</taxon>
        <taxon>Candidatus Aminicenantales</taxon>
        <taxon>Candidatus Saccharicenantaceae</taxon>
        <taxon>Candidatus Saccharicenans</taxon>
    </lineage>
</organism>
<sequence>MVYWFIESVSIANTPTLPAKKNMEEFFPANLPSGWEIINKNVKDGVYNVTLGHRNPKPNNINEFYKALAENPFISPQQLSDIVTSMQKAQNATGLDMTPGGGRHDYYATLSITGYPDMKTARQFFESYVNDFISFDNKAPGTTFDINIGDLLEAFAPEELVKEARQALDKAQKSLSKSGIKTKRGKFLGEEALFVTGKNGVEVCQAVLIKNFIMTGDILGYPLLPAGSTPIHSVACQTARENHKKSGPSILVTNGNRVVKNVNPQCQCNYCKYHPECSTLQAEDFIHREKVESLLKDVIARIKGKTNEPSKEVTAEIIRGQKKIKNPEETSRIENGDVIRTNSNTQINLKDRAGNKITIGGKTEVKVENASNLKLMVGSITIFFKKIKPESKFEIHTPICVAGIRGTIFSLWTDGKTTSLTVVEGEVEFSDLKGNSVIVTSNQTCVCSKEKGLQRPVALPINLKKNFKEI</sequence>
<dbReference type="AlphaFoldDB" id="A0A3E2BQ91"/>
<gene>
    <name evidence="2" type="ORF">OP8BY_1409</name>
</gene>
<dbReference type="Pfam" id="PF04773">
    <property type="entry name" value="FecR"/>
    <property type="match status" value="1"/>
</dbReference>
<evidence type="ECO:0000313" key="2">
    <source>
        <dbReference type="EMBL" id="RFT16796.1"/>
    </source>
</evidence>
<dbReference type="InterPro" id="IPR006860">
    <property type="entry name" value="FecR"/>
</dbReference>
<comment type="caution">
    <text evidence="2">The sequence shown here is derived from an EMBL/GenBank/DDBJ whole genome shotgun (WGS) entry which is preliminary data.</text>
</comment>
<feature type="domain" description="FecR protein" evidence="1">
    <location>
        <begin position="337"/>
        <end position="428"/>
    </location>
</feature>
<accession>A0A3E2BQ91</accession>
<evidence type="ECO:0000313" key="3">
    <source>
        <dbReference type="Proteomes" id="UP000257323"/>
    </source>
</evidence>
<protein>
    <recommendedName>
        <fullName evidence="1">FecR protein domain-containing protein</fullName>
    </recommendedName>
</protein>
<proteinExistence type="predicted"/>
<dbReference type="Proteomes" id="UP000257323">
    <property type="component" value="Unassembled WGS sequence"/>
</dbReference>
<reference evidence="2 3" key="1">
    <citation type="submission" date="2018-08" db="EMBL/GenBank/DDBJ databases">
        <title>Genome analysis of the thermophilic bacterium of the candidate phylum Aminicenantes from deep subsurface aquifer revealed its physiology and ecological role.</title>
        <authorList>
            <person name="Kadnikov V.V."/>
            <person name="Mardanov A.V."/>
            <person name="Beletsky A.V."/>
            <person name="Karnachuk O.V."/>
            <person name="Ravin N.V."/>
        </authorList>
    </citation>
    <scope>NUCLEOTIDE SEQUENCE [LARGE SCALE GENOMIC DNA]</scope>
    <source>
        <strain evidence="2">BY38</strain>
    </source>
</reference>
<name>A0A3E2BQ91_9BACT</name>
<dbReference type="EMBL" id="QUAH01000002">
    <property type="protein sequence ID" value="RFT16796.1"/>
    <property type="molecule type" value="Genomic_DNA"/>
</dbReference>
<evidence type="ECO:0000259" key="1">
    <source>
        <dbReference type="Pfam" id="PF04773"/>
    </source>
</evidence>